<proteinExistence type="predicted"/>
<comment type="caution">
    <text evidence="1">The sequence shown here is derived from an EMBL/GenBank/DDBJ whole genome shotgun (WGS) entry which is preliminary data.</text>
</comment>
<protein>
    <submittedName>
        <fullName evidence="1">Uncharacterized protein</fullName>
    </submittedName>
</protein>
<reference evidence="2" key="1">
    <citation type="journal article" date="2022" name="Mol. Ecol. Resour.">
        <title>The genomes of chicory, endive, great burdock and yacon provide insights into Asteraceae palaeo-polyploidization history and plant inulin production.</title>
        <authorList>
            <person name="Fan W."/>
            <person name="Wang S."/>
            <person name="Wang H."/>
            <person name="Wang A."/>
            <person name="Jiang F."/>
            <person name="Liu H."/>
            <person name="Zhao H."/>
            <person name="Xu D."/>
            <person name="Zhang Y."/>
        </authorList>
    </citation>
    <scope>NUCLEOTIDE SEQUENCE [LARGE SCALE GENOMIC DNA]</scope>
    <source>
        <strain evidence="2">cv. Yunnan</strain>
    </source>
</reference>
<accession>A0ACB9FZV8</accession>
<evidence type="ECO:0000313" key="2">
    <source>
        <dbReference type="Proteomes" id="UP001056120"/>
    </source>
</evidence>
<organism evidence="1 2">
    <name type="scientific">Smallanthus sonchifolius</name>
    <dbReference type="NCBI Taxonomy" id="185202"/>
    <lineage>
        <taxon>Eukaryota</taxon>
        <taxon>Viridiplantae</taxon>
        <taxon>Streptophyta</taxon>
        <taxon>Embryophyta</taxon>
        <taxon>Tracheophyta</taxon>
        <taxon>Spermatophyta</taxon>
        <taxon>Magnoliopsida</taxon>
        <taxon>eudicotyledons</taxon>
        <taxon>Gunneridae</taxon>
        <taxon>Pentapetalae</taxon>
        <taxon>asterids</taxon>
        <taxon>campanulids</taxon>
        <taxon>Asterales</taxon>
        <taxon>Asteraceae</taxon>
        <taxon>Asteroideae</taxon>
        <taxon>Heliantheae alliance</taxon>
        <taxon>Millerieae</taxon>
        <taxon>Smallanthus</taxon>
    </lineage>
</organism>
<sequence length="70" mass="7967">MSRLAALKEFAFMKEVMGSTCIFIALHRSFDTPQMFSSCILQEIISTSIGNYRLHYNVAGSGQFRQFLLI</sequence>
<dbReference type="Proteomes" id="UP001056120">
    <property type="component" value="Linkage Group LG15"/>
</dbReference>
<keyword evidence="2" id="KW-1185">Reference proteome</keyword>
<gene>
    <name evidence="1" type="ORF">L1987_46480</name>
</gene>
<evidence type="ECO:0000313" key="1">
    <source>
        <dbReference type="EMBL" id="KAI3776692.1"/>
    </source>
</evidence>
<name>A0ACB9FZV8_9ASTR</name>
<reference evidence="1 2" key="2">
    <citation type="journal article" date="2022" name="Mol. Ecol. Resour.">
        <title>The genomes of chicory, endive, great burdock and yacon provide insights into Asteraceae paleo-polyploidization history and plant inulin production.</title>
        <authorList>
            <person name="Fan W."/>
            <person name="Wang S."/>
            <person name="Wang H."/>
            <person name="Wang A."/>
            <person name="Jiang F."/>
            <person name="Liu H."/>
            <person name="Zhao H."/>
            <person name="Xu D."/>
            <person name="Zhang Y."/>
        </authorList>
    </citation>
    <scope>NUCLEOTIDE SEQUENCE [LARGE SCALE GENOMIC DNA]</scope>
    <source>
        <strain evidence="2">cv. Yunnan</strain>
        <tissue evidence="1">Leaves</tissue>
    </source>
</reference>
<dbReference type="EMBL" id="CM042032">
    <property type="protein sequence ID" value="KAI3776692.1"/>
    <property type="molecule type" value="Genomic_DNA"/>
</dbReference>